<evidence type="ECO:0000313" key="3">
    <source>
        <dbReference type="Proteomes" id="UP000183190"/>
    </source>
</evidence>
<dbReference type="Pfam" id="PF17820">
    <property type="entry name" value="PDZ_6"/>
    <property type="match status" value="1"/>
</dbReference>
<dbReference type="EMBL" id="FNWV01000001">
    <property type="protein sequence ID" value="SEH37192.1"/>
    <property type="molecule type" value="Genomic_DNA"/>
</dbReference>
<dbReference type="Gene3D" id="2.30.42.10">
    <property type="match status" value="1"/>
</dbReference>
<dbReference type="OrthoDB" id="9774724at2"/>
<dbReference type="SUPFAM" id="SSF50156">
    <property type="entry name" value="PDZ domain-like"/>
    <property type="match status" value="1"/>
</dbReference>
<sequence length="433" mass="49037">MVKINSVMHGSPCDKHGIQSGDTLVRINGHDIKDVLDYMYYAADTDITLEIVRDDVPLTIHINKDEYDDLGLEFETFLMDKKQSCSNKCVFCFIDQMPPGMRETLYFKDDDARLSFLQGNYVTLTNMKQEDIDRIIEMKLNINVSVHTTNPELRVKMMHNRFAGEKLKFIWQLAENGIKLNCQIVCCPGLNDGDELRRSLTDLGTLMPNITSMAVVPVGVTKFRQGLYPLVGFDKKGAGETIDIIEEFQQIFLKKFGTRTVFPSDEFYLIAERELPPMEAYEDFSQYENGVGMLRSLIDEFEKALEIAEWEGGERHVSIATGYSAFGTINMLAKMAEENFPMLKCDVYRIRNDFFGDTITVTGLITAQDLIAQLSGKDLGANLLLSQAMVRRDSDVFLDDLTIGDVEKALNVKIRTTPSDGYELLDAIMGIEY</sequence>
<protein>
    <submittedName>
        <fullName evidence="2">Putative radical SAM enzyme, TIGR03279 family</fullName>
    </submittedName>
</protein>
<dbReference type="InterPro" id="IPR058240">
    <property type="entry name" value="rSAM_sf"/>
</dbReference>
<dbReference type="InterPro" id="IPR001478">
    <property type="entry name" value="PDZ"/>
</dbReference>
<feature type="domain" description="PDZ" evidence="1">
    <location>
        <begin position="1"/>
        <end position="35"/>
    </location>
</feature>
<dbReference type="InterPro" id="IPR045375">
    <property type="entry name" value="Put_radical_SAM-like_N"/>
</dbReference>
<accession>A0A1H6HQ40</accession>
<dbReference type="InterPro" id="IPR013785">
    <property type="entry name" value="Aldolase_TIM"/>
</dbReference>
<dbReference type="RefSeq" id="WP_074713950.1">
    <property type="nucleotide sequence ID" value="NZ_FNWV01000001.1"/>
</dbReference>
<evidence type="ECO:0000259" key="1">
    <source>
        <dbReference type="PROSITE" id="PS50106"/>
    </source>
</evidence>
<reference evidence="2 3" key="1">
    <citation type="submission" date="2016-10" db="EMBL/GenBank/DDBJ databases">
        <authorList>
            <person name="de Groot N.N."/>
        </authorList>
    </citation>
    <scope>NUCLEOTIDE SEQUENCE [LARGE SCALE GENOMIC DNA]</scope>
    <source>
        <strain evidence="2 3">YAD2003</strain>
    </source>
</reference>
<organism evidence="2 3">
    <name type="scientific">Ruminococcus flavefaciens</name>
    <dbReference type="NCBI Taxonomy" id="1265"/>
    <lineage>
        <taxon>Bacteria</taxon>
        <taxon>Bacillati</taxon>
        <taxon>Bacillota</taxon>
        <taxon>Clostridia</taxon>
        <taxon>Eubacteriales</taxon>
        <taxon>Oscillospiraceae</taxon>
        <taxon>Ruminococcus</taxon>
    </lineage>
</organism>
<dbReference type="Gene3D" id="3.20.20.70">
    <property type="entry name" value="Aldolase class I"/>
    <property type="match status" value="1"/>
</dbReference>
<evidence type="ECO:0000313" key="2">
    <source>
        <dbReference type="EMBL" id="SEH37192.1"/>
    </source>
</evidence>
<name>A0A1H6HQ40_RUMFL</name>
<dbReference type="InterPro" id="IPR041489">
    <property type="entry name" value="PDZ_6"/>
</dbReference>
<proteinExistence type="predicted"/>
<dbReference type="Pfam" id="PF19238">
    <property type="entry name" value="Radical_SAM_2"/>
    <property type="match status" value="1"/>
</dbReference>
<dbReference type="Pfam" id="PF04459">
    <property type="entry name" value="DUF512"/>
    <property type="match status" value="1"/>
</dbReference>
<dbReference type="PROSITE" id="PS50106">
    <property type="entry name" value="PDZ"/>
    <property type="match status" value="1"/>
</dbReference>
<dbReference type="AlphaFoldDB" id="A0A1H6HQ40"/>
<dbReference type="InterPro" id="IPR036034">
    <property type="entry name" value="PDZ_sf"/>
</dbReference>
<dbReference type="Proteomes" id="UP000183190">
    <property type="component" value="Unassembled WGS sequence"/>
</dbReference>
<dbReference type="InterPro" id="IPR007549">
    <property type="entry name" value="DUF512"/>
</dbReference>
<gene>
    <name evidence="2" type="ORF">SAMN02910265_00089</name>
</gene>
<dbReference type="SUPFAM" id="SSF102114">
    <property type="entry name" value="Radical SAM enzymes"/>
    <property type="match status" value="1"/>
</dbReference>